<evidence type="ECO:0000313" key="3">
    <source>
        <dbReference type="RefSeq" id="XP_025776178.1"/>
    </source>
</evidence>
<organism evidence="2 3">
    <name type="scientific">Puma concolor</name>
    <name type="common">Mountain lion</name>
    <name type="synonym">Felis concolor</name>
    <dbReference type="NCBI Taxonomy" id="9696"/>
    <lineage>
        <taxon>Eukaryota</taxon>
        <taxon>Metazoa</taxon>
        <taxon>Chordata</taxon>
        <taxon>Craniata</taxon>
        <taxon>Vertebrata</taxon>
        <taxon>Euteleostomi</taxon>
        <taxon>Mammalia</taxon>
        <taxon>Eutheria</taxon>
        <taxon>Laurasiatheria</taxon>
        <taxon>Carnivora</taxon>
        <taxon>Feliformia</taxon>
        <taxon>Felidae</taxon>
        <taxon>Felinae</taxon>
        <taxon>Puma</taxon>
    </lineage>
</organism>
<dbReference type="AlphaFoldDB" id="A0A6P6HLI1"/>
<dbReference type="InterPro" id="IPR058030">
    <property type="entry name" value="TRIM8/14/16/25/29/45/65_CC"/>
</dbReference>
<protein>
    <submittedName>
        <fullName evidence="3">Tripartite motif-containing protein 16 isoform X2</fullName>
    </submittedName>
</protein>
<reference evidence="3" key="1">
    <citation type="submission" date="2025-08" db="UniProtKB">
        <authorList>
            <consortium name="RefSeq"/>
        </authorList>
    </citation>
    <scope>IDENTIFICATION</scope>
    <source>
        <tissue evidence="3">Blood</tissue>
    </source>
</reference>
<gene>
    <name evidence="3" type="primary">TRIM16</name>
</gene>
<proteinExistence type="predicted"/>
<feature type="domain" description="TRIM8/14/16/25/29/45/65 coiled-coil region" evidence="1">
    <location>
        <begin position="2"/>
        <end position="51"/>
    </location>
</feature>
<evidence type="ECO:0000259" key="1">
    <source>
        <dbReference type="Pfam" id="PF25600"/>
    </source>
</evidence>
<dbReference type="CTD" id="10626"/>
<dbReference type="Proteomes" id="UP000515131">
    <property type="component" value="Unplaced"/>
</dbReference>
<evidence type="ECO:0000313" key="2">
    <source>
        <dbReference type="Proteomes" id="UP000515131"/>
    </source>
</evidence>
<sequence>MLFLEEKEQAALSQASGIRTHLEHRSAQMERRRQELESIASISNTALFLERNMISELKCLPWSSASTGPQNLSPAPGTSSSSMHVTSRLTRTRHTGISGCRRTIARSPTPRPGSIPTRTSPAGLCTGGRCCRSRACTCTGTILR</sequence>
<dbReference type="RefSeq" id="XP_025776178.1">
    <property type="nucleotide sequence ID" value="XM_025920393.1"/>
</dbReference>
<dbReference type="GeneID" id="112857101"/>
<name>A0A6P6HLI1_PUMCO</name>
<keyword evidence="2" id="KW-1185">Reference proteome</keyword>
<accession>A0A6P6HLI1</accession>
<dbReference type="Pfam" id="PF25600">
    <property type="entry name" value="TRIM_CC"/>
    <property type="match status" value="1"/>
</dbReference>